<reference evidence="1" key="1">
    <citation type="submission" date="2016-09" db="EMBL/GenBank/DDBJ databases">
        <authorList>
            <person name="Hebert L."/>
            <person name="Moumen B."/>
        </authorList>
    </citation>
    <scope>NUCLEOTIDE SEQUENCE [LARGE SCALE GENOMIC DNA]</scope>
    <source>
        <strain evidence="1">OVI</strain>
    </source>
</reference>
<dbReference type="Proteomes" id="UP000195570">
    <property type="component" value="Unassembled WGS sequence"/>
</dbReference>
<dbReference type="GeneID" id="92377976"/>
<gene>
    <name evidence="1" type="ORF">TEOVI_000403600</name>
</gene>
<accession>A0A1G4IIY3</accession>
<dbReference type="VEuPathDB" id="TriTrypDB:TEOVI_000403600"/>
<sequence>MSWRTRVVRCPLQEPHNPFDMGRVMQRFWSPFCKGVKGPDLHTYGFGETFSGMRTHDSDFTCQVNGQVGGAKLVEDFFITLLCGFDFEHVKVERHLTTSGAADPCQFQGTIVLAHTRPFLGWCPQPVTHSLEKCPSPSECDATKVSTNNINELGNTTATASRCLVQTGGNTEAPVPSLILNVPFTARLEGNVGRISHMILRSPAIGVIAAHQCCPAEVGSCLQNPEALQALVTLRRANVRPEMITDRTLVGITAKKAAWCSALGIL</sequence>
<dbReference type="EMBL" id="CZPT02001869">
    <property type="protein sequence ID" value="SCU72459.1"/>
    <property type="molecule type" value="Genomic_DNA"/>
</dbReference>
<dbReference type="AlphaFoldDB" id="A0A1G4IIY3"/>
<proteinExistence type="predicted"/>
<evidence type="ECO:0000313" key="1">
    <source>
        <dbReference type="EMBL" id="SCU72459.1"/>
    </source>
</evidence>
<dbReference type="RefSeq" id="XP_067082954.1">
    <property type="nucleotide sequence ID" value="XM_067226853.1"/>
</dbReference>
<keyword evidence="2" id="KW-1185">Reference proteome</keyword>
<name>A0A1G4IIY3_TRYEQ</name>
<comment type="caution">
    <text evidence="1">The sequence shown here is derived from an EMBL/GenBank/DDBJ whole genome shotgun (WGS) entry which is preliminary data.</text>
</comment>
<protein>
    <submittedName>
        <fullName evidence="1">Uncharacterized protein</fullName>
    </submittedName>
</protein>
<organism evidence="1 2">
    <name type="scientific">Trypanosoma equiperdum</name>
    <dbReference type="NCBI Taxonomy" id="5694"/>
    <lineage>
        <taxon>Eukaryota</taxon>
        <taxon>Discoba</taxon>
        <taxon>Euglenozoa</taxon>
        <taxon>Kinetoplastea</taxon>
        <taxon>Metakinetoplastina</taxon>
        <taxon>Trypanosomatida</taxon>
        <taxon>Trypanosomatidae</taxon>
        <taxon>Trypanosoma</taxon>
    </lineage>
</organism>
<evidence type="ECO:0000313" key="2">
    <source>
        <dbReference type="Proteomes" id="UP000195570"/>
    </source>
</evidence>